<organism evidence="1 2">
    <name type="scientific">Colletotrichum zoysiae</name>
    <dbReference type="NCBI Taxonomy" id="1216348"/>
    <lineage>
        <taxon>Eukaryota</taxon>
        <taxon>Fungi</taxon>
        <taxon>Dikarya</taxon>
        <taxon>Ascomycota</taxon>
        <taxon>Pezizomycotina</taxon>
        <taxon>Sordariomycetes</taxon>
        <taxon>Hypocreomycetidae</taxon>
        <taxon>Glomerellales</taxon>
        <taxon>Glomerellaceae</taxon>
        <taxon>Colletotrichum</taxon>
        <taxon>Colletotrichum graminicola species complex</taxon>
    </lineage>
</organism>
<protein>
    <submittedName>
        <fullName evidence="1">Uncharacterized protein</fullName>
    </submittedName>
</protein>
<proteinExistence type="predicted"/>
<accession>A0AAD9HMJ9</accession>
<comment type="caution">
    <text evidence="1">The sequence shown here is derived from an EMBL/GenBank/DDBJ whole genome shotgun (WGS) entry which is preliminary data.</text>
</comment>
<reference evidence="1" key="1">
    <citation type="submission" date="2021-06" db="EMBL/GenBank/DDBJ databases">
        <title>Comparative genomics, transcriptomics and evolutionary studies reveal genomic signatures of adaptation to plant cell wall in hemibiotrophic fungi.</title>
        <authorList>
            <consortium name="DOE Joint Genome Institute"/>
            <person name="Baroncelli R."/>
            <person name="Diaz J.F."/>
            <person name="Benocci T."/>
            <person name="Peng M."/>
            <person name="Battaglia E."/>
            <person name="Haridas S."/>
            <person name="Andreopoulos W."/>
            <person name="Labutti K."/>
            <person name="Pangilinan J."/>
            <person name="Floch G.L."/>
            <person name="Makela M.R."/>
            <person name="Henrissat B."/>
            <person name="Grigoriev I.V."/>
            <person name="Crouch J.A."/>
            <person name="De Vries R.P."/>
            <person name="Sukno S.A."/>
            <person name="Thon M.R."/>
        </authorList>
    </citation>
    <scope>NUCLEOTIDE SEQUENCE</scope>
    <source>
        <strain evidence="1">MAFF235873</strain>
    </source>
</reference>
<dbReference type="EMBL" id="MU842847">
    <property type="protein sequence ID" value="KAK2030757.1"/>
    <property type="molecule type" value="Genomic_DNA"/>
</dbReference>
<dbReference type="AlphaFoldDB" id="A0AAD9HMJ9"/>
<sequence>MADTEQTHFYVTVNSVDDEGWIVDVSENRQRAILQGVRVTDPLTPGQRATCRWYIEQYVQKSPFSAEKALEAENMMCVYPEKLLASLPLREIFLLPHDPKRRSAGPKFFYLIICQDAGQCRPTWPSSSWGEAAPETLSPSVVRSFVSTQTDRPRYGLRRIVHLPRHQSRSWSVTSLHLDSFDLTLIDEIIVDIVSKINCVIIIEGLDQLPIDPIPSVLSLPATMEVLIKTLLRMAGNLSRIQKCYLIFTQRMADPRGVESLVSHRFGPHCFDLKGLDLPDAIQLSHQILQSNGNDIQQWKYEDAD</sequence>
<dbReference type="Proteomes" id="UP001232148">
    <property type="component" value="Unassembled WGS sequence"/>
</dbReference>
<gene>
    <name evidence="1" type="ORF">LX32DRAFT_716188</name>
</gene>
<keyword evidence="2" id="KW-1185">Reference proteome</keyword>
<evidence type="ECO:0000313" key="1">
    <source>
        <dbReference type="EMBL" id="KAK2030757.1"/>
    </source>
</evidence>
<evidence type="ECO:0000313" key="2">
    <source>
        <dbReference type="Proteomes" id="UP001232148"/>
    </source>
</evidence>
<name>A0AAD9HMJ9_9PEZI</name>